<dbReference type="InterPro" id="IPR036641">
    <property type="entry name" value="HPT_dom_sf"/>
</dbReference>
<feature type="domain" description="Response regulatory" evidence="9">
    <location>
        <begin position="595"/>
        <end position="712"/>
    </location>
</feature>
<dbReference type="SUPFAM" id="SSF52172">
    <property type="entry name" value="CheY-like"/>
    <property type="match status" value="1"/>
</dbReference>
<accession>A0A3N2RA92</accession>
<dbReference type="SMART" id="SM00387">
    <property type="entry name" value="HATPase_c"/>
    <property type="match status" value="1"/>
</dbReference>
<dbReference type="PRINTS" id="PR00344">
    <property type="entry name" value="BCTRLSENSOR"/>
</dbReference>
<keyword evidence="4" id="KW-0902">Two-component regulatory system</keyword>
<dbReference type="InterPro" id="IPR001789">
    <property type="entry name" value="Sig_transdc_resp-reg_receiver"/>
</dbReference>
<dbReference type="AlphaFoldDB" id="A0A3N2RA92"/>
<dbReference type="Pfam" id="PF00989">
    <property type="entry name" value="PAS"/>
    <property type="match status" value="1"/>
</dbReference>
<dbReference type="PROSITE" id="PS50113">
    <property type="entry name" value="PAC"/>
    <property type="match status" value="1"/>
</dbReference>
<feature type="domain" description="HPt" evidence="12">
    <location>
        <begin position="744"/>
        <end position="837"/>
    </location>
</feature>
<dbReference type="GO" id="GO:0006355">
    <property type="term" value="P:regulation of DNA-templated transcription"/>
    <property type="evidence" value="ECO:0007669"/>
    <property type="project" value="InterPro"/>
</dbReference>
<dbReference type="InterPro" id="IPR004358">
    <property type="entry name" value="Sig_transdc_His_kin-like_C"/>
</dbReference>
<dbReference type="SMART" id="SM00091">
    <property type="entry name" value="PAS"/>
    <property type="match status" value="1"/>
</dbReference>
<dbReference type="OrthoDB" id="9801651at2"/>
<evidence type="ECO:0000259" key="8">
    <source>
        <dbReference type="PROSITE" id="PS50109"/>
    </source>
</evidence>
<feature type="modified residue" description="4-aspartylphosphate" evidence="6">
    <location>
        <position position="644"/>
    </location>
</feature>
<keyword evidence="3 6" id="KW-0597">Phosphoprotein</keyword>
<dbReference type="SMART" id="SM00388">
    <property type="entry name" value="HisKA"/>
    <property type="match status" value="1"/>
</dbReference>
<dbReference type="SUPFAM" id="SSF47226">
    <property type="entry name" value="Histidine-containing phosphotransfer domain, HPT domain"/>
    <property type="match status" value="1"/>
</dbReference>
<dbReference type="Gene3D" id="1.20.120.160">
    <property type="entry name" value="HPT domain"/>
    <property type="match status" value="1"/>
</dbReference>
<name>A0A3N2RA92_9RHOB</name>
<feature type="domain" description="PAS" evidence="10">
    <location>
        <begin position="202"/>
        <end position="256"/>
    </location>
</feature>
<evidence type="ECO:0000259" key="11">
    <source>
        <dbReference type="PROSITE" id="PS50113"/>
    </source>
</evidence>
<dbReference type="GO" id="GO:0005524">
    <property type="term" value="F:ATP binding"/>
    <property type="evidence" value="ECO:0007669"/>
    <property type="project" value="UniProtKB-KW"/>
</dbReference>
<dbReference type="Gene3D" id="1.10.287.130">
    <property type="match status" value="1"/>
</dbReference>
<evidence type="ECO:0000259" key="12">
    <source>
        <dbReference type="PROSITE" id="PS50894"/>
    </source>
</evidence>
<evidence type="ECO:0000259" key="10">
    <source>
        <dbReference type="PROSITE" id="PS50112"/>
    </source>
</evidence>
<evidence type="ECO:0000313" key="14">
    <source>
        <dbReference type="Proteomes" id="UP000268016"/>
    </source>
</evidence>
<dbReference type="EC" id="2.7.13.3" evidence="2"/>
<dbReference type="Pfam" id="PF02518">
    <property type="entry name" value="HATPase_c"/>
    <property type="match status" value="1"/>
</dbReference>
<evidence type="ECO:0000256" key="6">
    <source>
        <dbReference type="PROSITE-ProRule" id="PRU00169"/>
    </source>
</evidence>
<comment type="caution">
    <text evidence="13">The sequence shown here is derived from an EMBL/GenBank/DDBJ whole genome shotgun (WGS) entry which is preliminary data.</text>
</comment>
<evidence type="ECO:0000313" key="13">
    <source>
        <dbReference type="EMBL" id="ROU04327.1"/>
    </source>
</evidence>
<feature type="domain" description="PAC" evidence="11">
    <location>
        <begin position="281"/>
        <end position="331"/>
    </location>
</feature>
<dbReference type="CDD" id="cd16922">
    <property type="entry name" value="HATPase_EvgS-ArcB-TorS-like"/>
    <property type="match status" value="1"/>
</dbReference>
<dbReference type="InterPro" id="IPR005467">
    <property type="entry name" value="His_kinase_dom"/>
</dbReference>
<evidence type="ECO:0000256" key="4">
    <source>
        <dbReference type="ARBA" id="ARBA00023012"/>
    </source>
</evidence>
<keyword evidence="7" id="KW-1133">Transmembrane helix</keyword>
<dbReference type="EMBL" id="RDRB01000001">
    <property type="protein sequence ID" value="ROU04327.1"/>
    <property type="molecule type" value="Genomic_DNA"/>
</dbReference>
<dbReference type="InterPro" id="IPR008207">
    <property type="entry name" value="Sig_transdc_His_kin_Hpt_dom"/>
</dbReference>
<dbReference type="InterPro" id="IPR003594">
    <property type="entry name" value="HATPase_dom"/>
</dbReference>
<dbReference type="CDD" id="cd00130">
    <property type="entry name" value="PAS"/>
    <property type="match status" value="1"/>
</dbReference>
<dbReference type="PANTHER" id="PTHR45339:SF5">
    <property type="entry name" value="HISTIDINE KINASE"/>
    <property type="match status" value="1"/>
</dbReference>
<dbReference type="FunFam" id="3.30.565.10:FF:000010">
    <property type="entry name" value="Sensor histidine kinase RcsC"/>
    <property type="match status" value="1"/>
</dbReference>
<feature type="modified residue" description="Phosphohistidine" evidence="5">
    <location>
        <position position="784"/>
    </location>
</feature>
<dbReference type="Gene3D" id="3.30.565.10">
    <property type="entry name" value="Histidine kinase-like ATPase, C-terminal domain"/>
    <property type="match status" value="1"/>
</dbReference>
<reference evidence="13 14" key="1">
    <citation type="submission" date="2018-10" db="EMBL/GenBank/DDBJ databases">
        <title>Histidinibacterium lentulum gen. nov., sp. nov., a marine bacterium from the culture broth of Picochlorum sp. 122.</title>
        <authorList>
            <person name="Wang G."/>
        </authorList>
    </citation>
    <scope>NUCLEOTIDE SEQUENCE [LARGE SCALE GENOMIC DNA]</scope>
    <source>
        <strain evidence="13 14">B17</strain>
    </source>
</reference>
<evidence type="ECO:0000256" key="3">
    <source>
        <dbReference type="ARBA" id="ARBA00022553"/>
    </source>
</evidence>
<dbReference type="GO" id="GO:0000155">
    <property type="term" value="F:phosphorelay sensor kinase activity"/>
    <property type="evidence" value="ECO:0007669"/>
    <property type="project" value="InterPro"/>
</dbReference>
<dbReference type="InterPro" id="IPR013767">
    <property type="entry name" value="PAS_fold"/>
</dbReference>
<dbReference type="Pfam" id="PF00512">
    <property type="entry name" value="HisKA"/>
    <property type="match status" value="1"/>
</dbReference>
<keyword evidence="14" id="KW-1185">Reference proteome</keyword>
<organism evidence="13 14">
    <name type="scientific">Histidinibacterium lentulum</name>
    <dbReference type="NCBI Taxonomy" id="2480588"/>
    <lineage>
        <taxon>Bacteria</taxon>
        <taxon>Pseudomonadati</taxon>
        <taxon>Pseudomonadota</taxon>
        <taxon>Alphaproteobacteria</taxon>
        <taxon>Rhodobacterales</taxon>
        <taxon>Paracoccaceae</taxon>
        <taxon>Histidinibacterium</taxon>
    </lineage>
</organism>
<dbReference type="CDD" id="cd17546">
    <property type="entry name" value="REC_hyHK_CKI1_RcsC-like"/>
    <property type="match status" value="1"/>
</dbReference>
<dbReference type="SUPFAM" id="SSF55874">
    <property type="entry name" value="ATPase domain of HSP90 chaperone/DNA topoisomerase II/histidine kinase"/>
    <property type="match status" value="1"/>
</dbReference>
<evidence type="ECO:0000259" key="9">
    <source>
        <dbReference type="PROSITE" id="PS50110"/>
    </source>
</evidence>
<proteinExistence type="predicted"/>
<dbReference type="PROSITE" id="PS50110">
    <property type="entry name" value="RESPONSE_REGULATORY"/>
    <property type="match status" value="1"/>
</dbReference>
<comment type="catalytic activity">
    <reaction evidence="1">
        <text>ATP + protein L-histidine = ADP + protein N-phospho-L-histidine.</text>
        <dbReference type="EC" id="2.7.13.3"/>
    </reaction>
</comment>
<dbReference type="NCBIfam" id="TIGR00229">
    <property type="entry name" value="sensory_box"/>
    <property type="match status" value="1"/>
</dbReference>
<dbReference type="InterPro" id="IPR036097">
    <property type="entry name" value="HisK_dim/P_sf"/>
</dbReference>
<dbReference type="InterPro" id="IPR036890">
    <property type="entry name" value="HATPase_C_sf"/>
</dbReference>
<dbReference type="SUPFAM" id="SSF47384">
    <property type="entry name" value="Homodimeric domain of signal transducing histidine kinase"/>
    <property type="match status" value="1"/>
</dbReference>
<dbReference type="PANTHER" id="PTHR45339">
    <property type="entry name" value="HYBRID SIGNAL TRANSDUCTION HISTIDINE KINASE J"/>
    <property type="match status" value="1"/>
</dbReference>
<dbReference type="InterPro" id="IPR003661">
    <property type="entry name" value="HisK_dim/P_dom"/>
</dbReference>
<evidence type="ECO:0000256" key="5">
    <source>
        <dbReference type="PROSITE-ProRule" id="PRU00110"/>
    </source>
</evidence>
<dbReference type="Pfam" id="PF00072">
    <property type="entry name" value="Response_reg"/>
    <property type="match status" value="1"/>
</dbReference>
<evidence type="ECO:0000256" key="2">
    <source>
        <dbReference type="ARBA" id="ARBA00012438"/>
    </source>
</evidence>
<keyword evidence="7" id="KW-0472">Membrane</keyword>
<protein>
    <recommendedName>
        <fullName evidence="2">histidine kinase</fullName>
        <ecNumber evidence="2">2.7.13.3</ecNumber>
    </recommendedName>
</protein>
<dbReference type="PROSITE" id="PS50112">
    <property type="entry name" value="PAS"/>
    <property type="match status" value="1"/>
</dbReference>
<dbReference type="Pfam" id="PF01627">
    <property type="entry name" value="Hpt"/>
    <property type="match status" value="1"/>
</dbReference>
<dbReference type="Gene3D" id="3.40.50.2300">
    <property type="match status" value="1"/>
</dbReference>
<evidence type="ECO:0000256" key="7">
    <source>
        <dbReference type="SAM" id="Phobius"/>
    </source>
</evidence>
<dbReference type="Gene3D" id="3.30.450.20">
    <property type="entry name" value="PAS domain"/>
    <property type="match status" value="1"/>
</dbReference>
<keyword evidence="7" id="KW-0812">Transmembrane</keyword>
<dbReference type="RefSeq" id="WP_123640733.1">
    <property type="nucleotide sequence ID" value="NZ_ML119081.1"/>
</dbReference>
<feature type="transmembrane region" description="Helical" evidence="7">
    <location>
        <begin position="167"/>
        <end position="189"/>
    </location>
</feature>
<dbReference type="InterPro" id="IPR000700">
    <property type="entry name" value="PAS-assoc_C"/>
</dbReference>
<dbReference type="SMART" id="SM00448">
    <property type="entry name" value="REC"/>
    <property type="match status" value="1"/>
</dbReference>
<dbReference type="InterPro" id="IPR035965">
    <property type="entry name" value="PAS-like_dom_sf"/>
</dbReference>
<dbReference type="CDD" id="cd00082">
    <property type="entry name" value="HisKA"/>
    <property type="match status" value="1"/>
</dbReference>
<dbReference type="InterPro" id="IPR011006">
    <property type="entry name" value="CheY-like_superfamily"/>
</dbReference>
<dbReference type="Proteomes" id="UP000268016">
    <property type="component" value="Unassembled WGS sequence"/>
</dbReference>
<dbReference type="InterPro" id="IPR000014">
    <property type="entry name" value="PAS"/>
</dbReference>
<dbReference type="PROSITE" id="PS50894">
    <property type="entry name" value="HPT"/>
    <property type="match status" value="1"/>
</dbReference>
<sequence length="847" mass="91040">MASVFAVTFGLLFQMAQNIRGEIDALGIANSDSTQWSLAQVDVELLALAVAIKDGIADKGAAIGEVRTRFDVLYSRIRTITTSPIYAGLRQDREAAAALSRLVDYLDESVPLIDGDDAALAAALPAFADRTEAIRPDVRQVTLRGVSVLAREADLQRAAVATTLTTVSLLTAALFFVLIIMLAMLVYYVRRERRRAIEEGLVKARLASIVGTSLDAVVVVDATGRILEFNAAAETIFGYSRAEAVGAKMEDLIVPDHHRTAHLAGMERYHRTGERRVVGKGRIQIEARRKSGEIFPVELSISTAASEGGEIFVSFARDISNRVTSERELIKARDEAVAGERAKADLIAVMSHEMRTPLNGMLGTLDLMDVEGRSAKDLEYLDIIRASGKQLLHHVDNVLEISRVEAGKIVLAQGTMSLRALVRELVDGQRAAAEHRGNTLAHRVKAHGHDYVVGDPNRIRQVLLNLIGNAIKFTRNGTICVEVERLGDSDIVEFRVIDDGIGIDAADKDRVFEEFVTLDASYSRAVGGTGLGLAIVRRLVGAMGGDVGLESKKGAGSLFWFRLPLPSVSKAPPAAAPGTSDAARPAAAKLLDPLKVLIVEDNRINRVVLRDLLEQDGHQVDEAHDGEQGLSMAGRKSYDLVLMDISMPVMDGVAATRAIRRRETPGTRLPIVALTAHAGSADKERFRAAGVDDILVKPISRQSLRLILERFSRRDPAPAPDDGAADQAGLLDRAHLEGLAEALGQAKIGSLLGEFLAEMDAAIEGIATGLETGRIDGDLAAKVHSAAGSSALFGAAGLRRELAELEDRIRGGAPCDESLGQVLRDTWSRTARDLRRHPASTGEVGAA</sequence>
<dbReference type="SUPFAM" id="SSF55785">
    <property type="entry name" value="PYP-like sensor domain (PAS domain)"/>
    <property type="match status" value="1"/>
</dbReference>
<dbReference type="GO" id="GO:0005886">
    <property type="term" value="C:plasma membrane"/>
    <property type="evidence" value="ECO:0007669"/>
    <property type="project" value="UniProtKB-SubCell"/>
</dbReference>
<gene>
    <name evidence="13" type="ORF">EAT49_02765</name>
</gene>
<dbReference type="PROSITE" id="PS50109">
    <property type="entry name" value="HIS_KIN"/>
    <property type="match status" value="1"/>
</dbReference>
<feature type="domain" description="Histidine kinase" evidence="8">
    <location>
        <begin position="349"/>
        <end position="567"/>
    </location>
</feature>
<evidence type="ECO:0000256" key="1">
    <source>
        <dbReference type="ARBA" id="ARBA00000085"/>
    </source>
</evidence>